<name>A0A4Z0C443_9BURK</name>
<accession>A0A4Z0C443</accession>
<reference evidence="1 2" key="1">
    <citation type="submission" date="2019-03" db="EMBL/GenBank/DDBJ databases">
        <title>Ramlibacter henchirensis DSM 14656, whole genome shotgun sequence.</title>
        <authorList>
            <person name="Zhang X."/>
            <person name="Feng G."/>
            <person name="Zhu H."/>
        </authorList>
    </citation>
    <scope>NUCLEOTIDE SEQUENCE [LARGE SCALE GENOMIC DNA]</scope>
    <source>
        <strain evidence="1 2">DSM 14656</strain>
    </source>
</reference>
<dbReference type="RefSeq" id="WP_135261299.1">
    <property type="nucleotide sequence ID" value="NZ_SMLM01000001.1"/>
</dbReference>
<keyword evidence="2" id="KW-1185">Reference proteome</keyword>
<sequence>MTAMAVSGGHAYIINHSQLGVALIRCSIAAEGTLSGCADTGVTGLVDNYGMTAHGSNLYIASYRAPHVRKCEIGDDGSVAACGDAGFPQAMAVMVEDIRLVDSTAYILDYDLQQVSTCAVLPNGSLSACKDAGATGLVEPSGFAISGNHMYLTNGADDVVRCIIDGDGSLTDCRGAGTDGFAYATQVAVRGSTVYITDGDEADVTICPAGSDGLLTGCSVIQGGTDAALNSIVLR</sequence>
<organism evidence="1 2">
    <name type="scientific">Ramlibacter henchirensis</name>
    <dbReference type="NCBI Taxonomy" id="204072"/>
    <lineage>
        <taxon>Bacteria</taxon>
        <taxon>Pseudomonadati</taxon>
        <taxon>Pseudomonadota</taxon>
        <taxon>Betaproteobacteria</taxon>
        <taxon>Burkholderiales</taxon>
        <taxon>Comamonadaceae</taxon>
        <taxon>Ramlibacter</taxon>
    </lineage>
</organism>
<dbReference type="AlphaFoldDB" id="A0A4Z0C443"/>
<evidence type="ECO:0000313" key="1">
    <source>
        <dbReference type="EMBL" id="TFZ05218.1"/>
    </source>
</evidence>
<dbReference type="OrthoDB" id="9774579at2"/>
<dbReference type="EMBL" id="SMLM01000001">
    <property type="protein sequence ID" value="TFZ05218.1"/>
    <property type="molecule type" value="Genomic_DNA"/>
</dbReference>
<evidence type="ECO:0000313" key="2">
    <source>
        <dbReference type="Proteomes" id="UP000298180"/>
    </source>
</evidence>
<protein>
    <submittedName>
        <fullName evidence="1">Uncharacterized protein</fullName>
    </submittedName>
</protein>
<dbReference type="Proteomes" id="UP000298180">
    <property type="component" value="Unassembled WGS sequence"/>
</dbReference>
<comment type="caution">
    <text evidence="1">The sequence shown here is derived from an EMBL/GenBank/DDBJ whole genome shotgun (WGS) entry which is preliminary data.</text>
</comment>
<proteinExistence type="predicted"/>
<dbReference type="SUPFAM" id="SSF63825">
    <property type="entry name" value="YWTD domain"/>
    <property type="match status" value="1"/>
</dbReference>
<gene>
    <name evidence="1" type="ORF">EZ313_00630</name>
</gene>